<reference evidence="1 2" key="1">
    <citation type="submission" date="2021-07" db="EMBL/GenBank/DDBJ databases">
        <title>The Aristolochia fimbriata genome: insights into angiosperm evolution, floral development and chemical biosynthesis.</title>
        <authorList>
            <person name="Jiao Y."/>
        </authorList>
    </citation>
    <scope>NUCLEOTIDE SEQUENCE [LARGE SCALE GENOMIC DNA]</scope>
    <source>
        <strain evidence="1">IBCAS-2021</strain>
        <tissue evidence="1">Leaf</tissue>
    </source>
</reference>
<gene>
    <name evidence="1" type="ORF">H6P81_019288</name>
</gene>
<dbReference type="AlphaFoldDB" id="A0AAV7DS54"/>
<protein>
    <submittedName>
        <fullName evidence="1">Uncharacterized protein</fullName>
    </submittedName>
</protein>
<keyword evidence="2" id="KW-1185">Reference proteome</keyword>
<evidence type="ECO:0000313" key="1">
    <source>
        <dbReference type="EMBL" id="KAG9439123.1"/>
    </source>
</evidence>
<dbReference type="EMBL" id="JAINDJ010000008">
    <property type="protein sequence ID" value="KAG9439123.1"/>
    <property type="molecule type" value="Genomic_DNA"/>
</dbReference>
<accession>A0AAV7DS54</accession>
<name>A0AAV7DS54_ARIFI</name>
<evidence type="ECO:0000313" key="2">
    <source>
        <dbReference type="Proteomes" id="UP000825729"/>
    </source>
</evidence>
<proteinExistence type="predicted"/>
<sequence>MLAYPRTVSRYLFEQLVAHSPGSHRHVEETGCEAASYLVERICPRSGGADEGRPQTWVGSPPRLWTEGVRWVCPTGRAGREIPGGGKRGPARDWDLVAFDGLDVSEEVLRLLMVVVTS</sequence>
<comment type="caution">
    <text evidence="1">The sequence shown here is derived from an EMBL/GenBank/DDBJ whole genome shotgun (WGS) entry which is preliminary data.</text>
</comment>
<organism evidence="1 2">
    <name type="scientific">Aristolochia fimbriata</name>
    <name type="common">White veined hardy Dutchman's pipe vine</name>
    <dbReference type="NCBI Taxonomy" id="158543"/>
    <lineage>
        <taxon>Eukaryota</taxon>
        <taxon>Viridiplantae</taxon>
        <taxon>Streptophyta</taxon>
        <taxon>Embryophyta</taxon>
        <taxon>Tracheophyta</taxon>
        <taxon>Spermatophyta</taxon>
        <taxon>Magnoliopsida</taxon>
        <taxon>Magnoliidae</taxon>
        <taxon>Piperales</taxon>
        <taxon>Aristolochiaceae</taxon>
        <taxon>Aristolochia</taxon>
    </lineage>
</organism>
<dbReference type="Proteomes" id="UP000825729">
    <property type="component" value="Unassembled WGS sequence"/>
</dbReference>